<sequence>MDSEPKFESRCIPSLAKVFSDEELREEAYRQGSALIGEYFSFQVAYRLSAHLKMSISVDSELAGNISIRRVGLAPSELPNYSDHDDFLLRTTPGLYPDPLYPLENESVKLPANQWRSLWITVHLTEKVTPGMHDIHVRFKDESGSQLGAEAFRLEAIGVKLPEQKLIHTEWFYLDCLATLYNVEVFSEAHWTIIESYLSNYVEYGMNMILTPLFTPPLEMLPGNERPTVQLIGVQQDGSRYAFDFSRLDRWIELCRRKGLRYFEFSHLFTQWGAKHAPKIIATVNGEEKRVFGWETDAAGEDYRCFLTQFIPELIQRIRTHELENCSFFHLSDEPGLNDLPSYTQASKLVRSLLGNFPIIDALSEYDFYSTGLLSHPVVATGHIGRFIDNKTPNLWAYYCCNEYRDHLSNRFFNMPSSRTRMIGVQMYKYDIQGFLHWGYNHWYSQKSLREIDPYLVNGCPIPGLRRCTSATYVRSFGNRFKTGT</sequence>
<dbReference type="InterPro" id="IPR017853">
    <property type="entry name" value="GH"/>
</dbReference>
<organism evidence="2 3">
    <name type="scientific">Paenibacillus aurantius</name>
    <dbReference type="NCBI Taxonomy" id="2918900"/>
    <lineage>
        <taxon>Bacteria</taxon>
        <taxon>Bacillati</taxon>
        <taxon>Bacillota</taxon>
        <taxon>Bacilli</taxon>
        <taxon>Bacillales</taxon>
        <taxon>Paenibacillaceae</taxon>
        <taxon>Paenibacillus</taxon>
    </lineage>
</organism>
<feature type="domain" description="Glycoside hydrolase 123 catalytic" evidence="1">
    <location>
        <begin position="171"/>
        <end position="446"/>
    </location>
</feature>
<proteinExistence type="predicted"/>
<dbReference type="SUPFAM" id="SSF51445">
    <property type="entry name" value="(Trans)glycosidases"/>
    <property type="match status" value="1"/>
</dbReference>
<dbReference type="EMBL" id="CP130318">
    <property type="protein sequence ID" value="WNQ13089.1"/>
    <property type="molecule type" value="Genomic_DNA"/>
</dbReference>
<name>A0AA96LFK2_9BACL</name>
<dbReference type="RefSeq" id="WP_315606869.1">
    <property type="nucleotide sequence ID" value="NZ_CP130318.1"/>
</dbReference>
<dbReference type="InterPro" id="IPR025150">
    <property type="entry name" value="GH123_cat"/>
</dbReference>
<gene>
    <name evidence="2" type="ORF">MJA45_08710</name>
</gene>
<reference evidence="2 3" key="1">
    <citation type="submission" date="2022-02" db="EMBL/GenBank/DDBJ databases">
        <title>Paenibacillus sp. MBLB1776 Whole Genome Shotgun Sequencing.</title>
        <authorList>
            <person name="Hwang C.Y."/>
            <person name="Cho E.-S."/>
            <person name="Seo M.-J."/>
        </authorList>
    </citation>
    <scope>NUCLEOTIDE SEQUENCE [LARGE SCALE GENOMIC DNA]</scope>
    <source>
        <strain evidence="2 3">MBLB1776</strain>
    </source>
</reference>
<keyword evidence="3" id="KW-1185">Reference proteome</keyword>
<evidence type="ECO:0000313" key="2">
    <source>
        <dbReference type="EMBL" id="WNQ13089.1"/>
    </source>
</evidence>
<protein>
    <recommendedName>
        <fullName evidence="1">Glycoside hydrolase 123 catalytic domain-containing protein</fullName>
    </recommendedName>
</protein>
<accession>A0AA96LFK2</accession>
<dbReference type="Pfam" id="PF13320">
    <property type="entry name" value="GH123_cat"/>
    <property type="match status" value="1"/>
</dbReference>
<dbReference type="AlphaFoldDB" id="A0AA96LFK2"/>
<evidence type="ECO:0000313" key="3">
    <source>
        <dbReference type="Proteomes" id="UP001305702"/>
    </source>
</evidence>
<evidence type="ECO:0000259" key="1">
    <source>
        <dbReference type="Pfam" id="PF13320"/>
    </source>
</evidence>
<dbReference type="KEGG" id="paun:MJA45_08710"/>
<dbReference type="Proteomes" id="UP001305702">
    <property type="component" value="Chromosome"/>
</dbReference>
<dbReference type="Gene3D" id="3.20.20.80">
    <property type="entry name" value="Glycosidases"/>
    <property type="match status" value="1"/>
</dbReference>